<dbReference type="InterPro" id="IPR021111">
    <property type="entry name" value="Hexamer_Tyr-coord_heme_pr_HTHP"/>
</dbReference>
<gene>
    <name evidence="1" type="ORF">BJY20_002021</name>
</gene>
<dbReference type="InterPro" id="IPR038125">
    <property type="entry name" value="HTHP_sf"/>
</dbReference>
<dbReference type="Proteomes" id="UP000554054">
    <property type="component" value="Unassembled WGS sequence"/>
</dbReference>
<evidence type="ECO:0000313" key="2">
    <source>
        <dbReference type="Proteomes" id="UP000554054"/>
    </source>
</evidence>
<name>A0A852VRQ9_9MICO</name>
<keyword evidence="2" id="KW-1185">Reference proteome</keyword>
<evidence type="ECO:0000313" key="1">
    <source>
        <dbReference type="EMBL" id="NYF98629.1"/>
    </source>
</evidence>
<dbReference type="AlphaFoldDB" id="A0A852VRQ9"/>
<protein>
    <recommendedName>
        <fullName evidence="3">Hexameric tyrosine-coordinated heme protein (HTHP)</fullName>
    </recommendedName>
</protein>
<proteinExistence type="predicted"/>
<evidence type="ECO:0008006" key="3">
    <source>
        <dbReference type="Google" id="ProtNLM"/>
    </source>
</evidence>
<sequence>MALVPDNTLITATPEEGRQLAIMLARKTIGAIQTDPDVRAGLRPMYANNPDSLTAAGHVVAIEFATVAAANNYWRA</sequence>
<dbReference type="EMBL" id="JACCAE010000001">
    <property type="protein sequence ID" value="NYF98629.1"/>
    <property type="molecule type" value="Genomic_DNA"/>
</dbReference>
<organism evidence="1 2">
    <name type="scientific">Janibacter cremeus</name>
    <dbReference type="NCBI Taxonomy" id="1285192"/>
    <lineage>
        <taxon>Bacteria</taxon>
        <taxon>Bacillati</taxon>
        <taxon>Actinomycetota</taxon>
        <taxon>Actinomycetes</taxon>
        <taxon>Micrococcales</taxon>
        <taxon>Intrasporangiaceae</taxon>
        <taxon>Janibacter</taxon>
    </lineage>
</organism>
<dbReference type="RefSeq" id="WP_185991416.1">
    <property type="nucleotide sequence ID" value="NZ_JACCAE010000001.1"/>
</dbReference>
<comment type="caution">
    <text evidence="1">The sequence shown here is derived from an EMBL/GenBank/DDBJ whole genome shotgun (WGS) entry which is preliminary data.</text>
</comment>
<reference evidence="1 2" key="1">
    <citation type="submission" date="2020-07" db="EMBL/GenBank/DDBJ databases">
        <title>Sequencing the genomes of 1000 actinobacteria strains.</title>
        <authorList>
            <person name="Klenk H.-P."/>
        </authorList>
    </citation>
    <scope>NUCLEOTIDE SEQUENCE [LARGE SCALE GENOMIC DNA]</scope>
    <source>
        <strain evidence="1 2">DSM 26154</strain>
    </source>
</reference>
<dbReference type="Pfam" id="PF11534">
    <property type="entry name" value="HTHP"/>
    <property type="match status" value="1"/>
</dbReference>
<accession>A0A852VRQ9</accession>
<dbReference type="Gene3D" id="6.10.80.10">
    <property type="entry name" value="Hexameric tyrosine-coordinated heme protein (HTHP)"/>
    <property type="match status" value="1"/>
</dbReference>